<comment type="caution">
    <text evidence="1">The sequence shown here is derived from an EMBL/GenBank/DDBJ whole genome shotgun (WGS) entry which is preliminary data.</text>
</comment>
<reference evidence="1" key="1">
    <citation type="submission" date="2020-09" db="EMBL/GenBank/DDBJ databases">
        <title>A novel bacterium of genus Hazenella, isolated from South China Sea.</title>
        <authorList>
            <person name="Huang H."/>
            <person name="Mo K."/>
            <person name="Hu Y."/>
        </authorList>
    </citation>
    <scope>NUCLEOTIDE SEQUENCE</scope>
    <source>
        <strain evidence="1">IB182357</strain>
    </source>
</reference>
<protein>
    <submittedName>
        <fullName evidence="1">Uncharacterized protein</fullName>
    </submittedName>
</protein>
<dbReference type="AlphaFoldDB" id="A0A926N9Z5"/>
<proteinExistence type="predicted"/>
<dbReference type="RefSeq" id="WP_191141876.1">
    <property type="nucleotide sequence ID" value="NZ_JACXAH010000008.1"/>
</dbReference>
<dbReference type="Proteomes" id="UP000661691">
    <property type="component" value="Unassembled WGS sequence"/>
</dbReference>
<accession>A0A926N9Z5</accession>
<gene>
    <name evidence="1" type="ORF">IC620_07275</name>
</gene>
<dbReference type="EMBL" id="JACXAH010000008">
    <property type="protein sequence ID" value="MBD1372162.1"/>
    <property type="molecule type" value="Genomic_DNA"/>
</dbReference>
<sequence>MDTIFIKWIETQSKEFFNPEVDIYEVTRPDAGMENSRASITNHTDSMIGEVIVWRNGILELQVQSMNHSESMLFEYHELDDTVCFNDILKNYREALVSGSLKFTTLRKLNYDPSNI</sequence>
<keyword evidence="2" id="KW-1185">Reference proteome</keyword>
<evidence type="ECO:0000313" key="2">
    <source>
        <dbReference type="Proteomes" id="UP000661691"/>
    </source>
</evidence>
<name>A0A926N9Z5_9BACL</name>
<organism evidence="1 2">
    <name type="scientific">Polycladospora coralii</name>
    <dbReference type="NCBI Taxonomy" id="2771432"/>
    <lineage>
        <taxon>Bacteria</taxon>
        <taxon>Bacillati</taxon>
        <taxon>Bacillota</taxon>
        <taxon>Bacilli</taxon>
        <taxon>Bacillales</taxon>
        <taxon>Thermoactinomycetaceae</taxon>
        <taxon>Polycladospora</taxon>
    </lineage>
</organism>
<evidence type="ECO:0000313" key="1">
    <source>
        <dbReference type="EMBL" id="MBD1372162.1"/>
    </source>
</evidence>